<dbReference type="OrthoDB" id="9806388at2"/>
<dbReference type="Proteomes" id="UP000254209">
    <property type="component" value="Unassembled WGS sequence"/>
</dbReference>
<dbReference type="FunFam" id="3.90.230.10:FF:000009">
    <property type="entry name" value="xaa-Pro aminopeptidase 2"/>
    <property type="match status" value="1"/>
</dbReference>
<dbReference type="STRING" id="1120980.GCA_000745955_01312"/>
<gene>
    <name evidence="7" type="ORF">NCTC10283_01205</name>
</gene>
<evidence type="ECO:0000256" key="1">
    <source>
        <dbReference type="ARBA" id="ARBA00008766"/>
    </source>
</evidence>
<keyword evidence="8" id="KW-1185">Reference proteome</keyword>
<dbReference type="CDD" id="cd01085">
    <property type="entry name" value="APP"/>
    <property type="match status" value="1"/>
</dbReference>
<dbReference type="Pfam" id="PF00557">
    <property type="entry name" value="Peptidase_M24"/>
    <property type="match status" value="1"/>
</dbReference>
<dbReference type="GO" id="GO:0046872">
    <property type="term" value="F:metal ion binding"/>
    <property type="evidence" value="ECO:0007669"/>
    <property type="project" value="UniProtKB-KW"/>
</dbReference>
<dbReference type="Pfam" id="PF16189">
    <property type="entry name" value="Creatinase_N_2"/>
    <property type="match status" value="1"/>
</dbReference>
<proteinExistence type="inferred from homology"/>
<dbReference type="SUPFAM" id="SSF53092">
    <property type="entry name" value="Creatinase/prolidase N-terminal domain"/>
    <property type="match status" value="2"/>
</dbReference>
<dbReference type="InterPro" id="IPR000994">
    <property type="entry name" value="Pept_M24"/>
</dbReference>
<reference evidence="7 8" key="1">
    <citation type="submission" date="2018-06" db="EMBL/GenBank/DDBJ databases">
        <authorList>
            <consortium name="Pathogen Informatics"/>
            <person name="Doyle S."/>
        </authorList>
    </citation>
    <scope>NUCLEOTIDE SEQUENCE [LARGE SCALE GENOMIC DNA]</scope>
    <source>
        <strain evidence="7 8">NCTC10283</strain>
    </source>
</reference>
<protein>
    <submittedName>
        <fullName evidence="7">Uncharacterized peptidase SA1530</fullName>
        <ecNumber evidence="7">3.4.-.-</ecNumber>
    </submittedName>
</protein>
<sequence length="590" mass="65017">MINQRINQLRDLMREQNIHAYLVPTADPHLSEYLPDHWKARKWLSGFTGSAGTLVVTADVAALWTDSRYWEQAEQQLAGSLIVLKKQGIDQEPADWLAAELPEQAKVAIAADMLSLAAKKRFQAAFGAKNIILDTQTDLLTIWHDRPPLPTAPVFAHKAEYVDESAAQKLARVRQFMQQKQADYHLISSLDDITWLTNLRGNDVPYNPVFLAYLLISADSAVLFTDVNKLGAAEKSILQQADIQWADYAGVGKALAAVSGCLLLDENKTAVATLINLPEDVEIIEHINPSSLFKAKKSATQIAHIRQAMRHDGAALCGFFAQLERELAEGKPLTEWDIGKMLTAHRSQQPHYISPSFNTIAGFCENGAQPHYAASEDSHKQLMGNGLLLIDSGAQYHDGTTDITRVMAIGTATEAECIDFTLVLKAHIALATAVFPANISGAVVDAICRAPLWQTQRDYGHGTGHGVGYCLNVHEFPATIAYRAAANPHNMMQVGQLISNEPALYRAGQYGIRIENLIVCQSVGTSEFGEFVGFETLTLCPIDTRLVKVDLLTAAERAWLNAYHVEVYEKLSPLVQGEALAWLRERTVMI</sequence>
<evidence type="ECO:0000259" key="5">
    <source>
        <dbReference type="Pfam" id="PF01321"/>
    </source>
</evidence>
<dbReference type="GO" id="GO:0070006">
    <property type="term" value="F:metalloaminopeptidase activity"/>
    <property type="evidence" value="ECO:0007669"/>
    <property type="project" value="InterPro"/>
</dbReference>
<keyword evidence="3 7" id="KW-0378">Hydrolase</keyword>
<dbReference type="Gene3D" id="3.90.230.10">
    <property type="entry name" value="Creatinase/methionine aminopeptidase superfamily"/>
    <property type="match status" value="1"/>
</dbReference>
<dbReference type="AlphaFoldDB" id="A0A376BMW6"/>
<dbReference type="InterPro" id="IPR029149">
    <property type="entry name" value="Creatin/AminoP/Spt16_N"/>
</dbReference>
<evidence type="ECO:0000259" key="6">
    <source>
        <dbReference type="Pfam" id="PF16188"/>
    </source>
</evidence>
<evidence type="ECO:0000256" key="2">
    <source>
        <dbReference type="ARBA" id="ARBA00022723"/>
    </source>
</evidence>
<dbReference type="InterPro" id="IPR000587">
    <property type="entry name" value="Creatinase_N"/>
</dbReference>
<keyword evidence="2" id="KW-0479">Metal-binding</keyword>
<dbReference type="Pfam" id="PF01321">
    <property type="entry name" value="Creatinase_N"/>
    <property type="match status" value="1"/>
</dbReference>
<dbReference type="InterPro" id="IPR050422">
    <property type="entry name" value="X-Pro_aminopeptidase_P"/>
</dbReference>
<name>A0A376BMW6_9NEIS</name>
<evidence type="ECO:0000313" key="8">
    <source>
        <dbReference type="Proteomes" id="UP000254209"/>
    </source>
</evidence>
<dbReference type="InterPro" id="IPR033740">
    <property type="entry name" value="Pept_M24B"/>
</dbReference>
<evidence type="ECO:0000259" key="4">
    <source>
        <dbReference type="Pfam" id="PF00557"/>
    </source>
</evidence>
<feature type="domain" description="Creatinase N-terminal" evidence="5">
    <location>
        <begin position="5"/>
        <end position="130"/>
    </location>
</feature>
<feature type="domain" description="Peptidase M24" evidence="4">
    <location>
        <begin position="304"/>
        <end position="520"/>
    </location>
</feature>
<organism evidence="7 8">
    <name type="scientific">Alysiella crassa</name>
    <dbReference type="NCBI Taxonomy" id="153491"/>
    <lineage>
        <taxon>Bacteria</taxon>
        <taxon>Pseudomonadati</taxon>
        <taxon>Pseudomonadota</taxon>
        <taxon>Betaproteobacteria</taxon>
        <taxon>Neisseriales</taxon>
        <taxon>Neisseriaceae</taxon>
        <taxon>Alysiella</taxon>
    </lineage>
</organism>
<dbReference type="PANTHER" id="PTHR43763">
    <property type="entry name" value="XAA-PRO AMINOPEPTIDASE 1"/>
    <property type="match status" value="1"/>
</dbReference>
<dbReference type="PANTHER" id="PTHR43763:SF6">
    <property type="entry name" value="XAA-PRO AMINOPEPTIDASE 1"/>
    <property type="match status" value="1"/>
</dbReference>
<dbReference type="SUPFAM" id="SSF55920">
    <property type="entry name" value="Creatinase/aminopeptidase"/>
    <property type="match status" value="1"/>
</dbReference>
<dbReference type="EMBL" id="UFSO01000002">
    <property type="protein sequence ID" value="SSY71069.1"/>
    <property type="molecule type" value="Genomic_DNA"/>
</dbReference>
<comment type="similarity">
    <text evidence="1">Belongs to the peptidase M24B family.</text>
</comment>
<accession>A0A376BMW6</accession>
<dbReference type="EC" id="3.4.-.-" evidence="7"/>
<evidence type="ECO:0000313" key="7">
    <source>
        <dbReference type="EMBL" id="SSY71069.1"/>
    </source>
</evidence>
<dbReference type="InterPro" id="IPR032416">
    <property type="entry name" value="Peptidase_M24_C"/>
</dbReference>
<dbReference type="GO" id="GO:0005737">
    <property type="term" value="C:cytoplasm"/>
    <property type="evidence" value="ECO:0007669"/>
    <property type="project" value="UniProtKB-ARBA"/>
</dbReference>
<evidence type="ECO:0000256" key="3">
    <source>
        <dbReference type="ARBA" id="ARBA00022801"/>
    </source>
</evidence>
<dbReference type="Gene3D" id="3.40.350.10">
    <property type="entry name" value="Creatinase/prolidase N-terminal domain"/>
    <property type="match status" value="2"/>
</dbReference>
<dbReference type="Pfam" id="PF16188">
    <property type="entry name" value="Peptidase_M24_C"/>
    <property type="match status" value="1"/>
</dbReference>
<dbReference type="InterPro" id="IPR036005">
    <property type="entry name" value="Creatinase/aminopeptidase-like"/>
</dbReference>
<feature type="domain" description="Peptidase M24 C-terminal" evidence="6">
    <location>
        <begin position="530"/>
        <end position="588"/>
    </location>
</feature>